<dbReference type="RefSeq" id="WP_252804437.1">
    <property type="nucleotide sequence ID" value="NZ_BAAABM010000007.1"/>
</dbReference>
<comment type="caution">
    <text evidence="1">The sequence shown here is derived from an EMBL/GenBank/DDBJ whole genome shotgun (WGS) entry which is preliminary data.</text>
</comment>
<dbReference type="Proteomes" id="UP001501822">
    <property type="component" value="Unassembled WGS sequence"/>
</dbReference>
<dbReference type="EMBL" id="BAAABM010000007">
    <property type="protein sequence ID" value="GAA0320705.1"/>
    <property type="molecule type" value="Genomic_DNA"/>
</dbReference>
<name>A0ABN0VYS3_9ACTN</name>
<protein>
    <recommendedName>
        <fullName evidence="3">Microcin J25-processing protein McjB C-terminal domain-containing protein</fullName>
    </recommendedName>
</protein>
<evidence type="ECO:0008006" key="3">
    <source>
        <dbReference type="Google" id="ProtNLM"/>
    </source>
</evidence>
<accession>A0ABN0VYS3</accession>
<keyword evidence="2" id="KW-1185">Reference proteome</keyword>
<evidence type="ECO:0000313" key="2">
    <source>
        <dbReference type="Proteomes" id="UP001501822"/>
    </source>
</evidence>
<gene>
    <name evidence="1" type="ORF">GCM10010151_08000</name>
</gene>
<organism evidence="1 2">
    <name type="scientific">Actinoallomurus spadix</name>
    <dbReference type="NCBI Taxonomy" id="79912"/>
    <lineage>
        <taxon>Bacteria</taxon>
        <taxon>Bacillati</taxon>
        <taxon>Actinomycetota</taxon>
        <taxon>Actinomycetes</taxon>
        <taxon>Streptosporangiales</taxon>
        <taxon>Thermomonosporaceae</taxon>
        <taxon>Actinoallomurus</taxon>
    </lineage>
</organism>
<reference evidence="1 2" key="1">
    <citation type="journal article" date="2019" name="Int. J. Syst. Evol. Microbiol.">
        <title>The Global Catalogue of Microorganisms (GCM) 10K type strain sequencing project: providing services to taxonomists for standard genome sequencing and annotation.</title>
        <authorList>
            <consortium name="The Broad Institute Genomics Platform"/>
            <consortium name="The Broad Institute Genome Sequencing Center for Infectious Disease"/>
            <person name="Wu L."/>
            <person name="Ma J."/>
        </authorList>
    </citation>
    <scope>NUCLEOTIDE SEQUENCE [LARGE SCALE GENOMIC DNA]</scope>
    <source>
        <strain evidence="1 2">JCM 3146</strain>
    </source>
</reference>
<proteinExistence type="predicted"/>
<evidence type="ECO:0000313" key="1">
    <source>
        <dbReference type="EMBL" id="GAA0320705.1"/>
    </source>
</evidence>
<sequence length="127" mass="13915">MTTTIAAMWTAFRLRRHDVPALIAGMNRPSRRRRTSRPPVTPIVLALRLCAGFSAPMRENALVVAALYRCGVPAQLIVGAEPVPESHGGYRVYTWIEIAGVPLDTDSPPGNYLVELIRFPKSGQTCS</sequence>